<proteinExistence type="predicted"/>
<feature type="transmembrane region" description="Helical" evidence="1">
    <location>
        <begin position="28"/>
        <end position="46"/>
    </location>
</feature>
<evidence type="ECO:0000256" key="1">
    <source>
        <dbReference type="SAM" id="Phobius"/>
    </source>
</evidence>
<dbReference type="AlphaFoldDB" id="A0A5D0NU24"/>
<dbReference type="RefSeq" id="WP_148344003.1">
    <property type="nucleotide sequence ID" value="NZ_VSFG01000001.1"/>
</dbReference>
<evidence type="ECO:0000313" key="2">
    <source>
        <dbReference type="EMBL" id="TYB47782.1"/>
    </source>
</evidence>
<gene>
    <name evidence="2" type="ORF">FXF69_00535</name>
</gene>
<keyword evidence="3" id="KW-1185">Reference proteome</keyword>
<reference evidence="2 3" key="1">
    <citation type="submission" date="2019-08" db="EMBL/GenBank/DDBJ databases">
        <title>Actinomadura sp. nov. CYP1-5 isolated from mountain soil.</title>
        <authorList>
            <person name="Songsumanus A."/>
            <person name="Kuncharoen N."/>
            <person name="Kudo T."/>
            <person name="Yuki M."/>
            <person name="Igarashi Y."/>
            <person name="Tanasupawat S."/>
        </authorList>
    </citation>
    <scope>NUCLEOTIDE SEQUENCE [LARGE SCALE GENOMIC DNA]</scope>
    <source>
        <strain evidence="2 3">JCM 14158</strain>
    </source>
</reference>
<dbReference type="EMBL" id="VSFG01000001">
    <property type="protein sequence ID" value="TYB47782.1"/>
    <property type="molecule type" value="Genomic_DNA"/>
</dbReference>
<accession>A0A5D0NU24</accession>
<comment type="caution">
    <text evidence="2">The sequence shown here is derived from an EMBL/GenBank/DDBJ whole genome shotgun (WGS) entry which is preliminary data.</text>
</comment>
<keyword evidence="1" id="KW-0812">Transmembrane</keyword>
<organism evidence="2 3">
    <name type="scientific">Actinomadura chibensis</name>
    <dbReference type="NCBI Taxonomy" id="392828"/>
    <lineage>
        <taxon>Bacteria</taxon>
        <taxon>Bacillati</taxon>
        <taxon>Actinomycetota</taxon>
        <taxon>Actinomycetes</taxon>
        <taxon>Streptosporangiales</taxon>
        <taxon>Thermomonosporaceae</taxon>
        <taxon>Actinomadura</taxon>
    </lineage>
</organism>
<keyword evidence="1" id="KW-1133">Transmembrane helix</keyword>
<name>A0A5D0NU24_9ACTN</name>
<keyword evidence="1" id="KW-0472">Membrane</keyword>
<protein>
    <submittedName>
        <fullName evidence="2">Uncharacterized protein</fullName>
    </submittedName>
</protein>
<dbReference type="Proteomes" id="UP000323380">
    <property type="component" value="Unassembled WGS sequence"/>
</dbReference>
<evidence type="ECO:0000313" key="3">
    <source>
        <dbReference type="Proteomes" id="UP000323380"/>
    </source>
</evidence>
<sequence length="131" mass="13685">MWLLDAASAALGAAGGVAINQVLNEGRWAWWWLLIALALAGSAAAVTHKIAGASRGPAVTGQVQVEPSLAAVGTYSMIDQAPEHRRAARLLPPDSPALGAVLDHLYASGDVLRVTLAEPLSDLEQPRYLVV</sequence>